<dbReference type="PROSITE" id="PS00237">
    <property type="entry name" value="G_PROTEIN_RECEP_F1_1"/>
    <property type="match status" value="1"/>
</dbReference>
<feature type="transmembrane region" description="Helical" evidence="11">
    <location>
        <begin position="266"/>
        <end position="290"/>
    </location>
</feature>
<evidence type="ECO:0000256" key="4">
    <source>
        <dbReference type="ARBA" id="ARBA00022692"/>
    </source>
</evidence>
<evidence type="ECO:0000256" key="7">
    <source>
        <dbReference type="ARBA" id="ARBA00023136"/>
    </source>
</evidence>
<organism evidence="13 14">
    <name type="scientific">Microctonus hyperodae</name>
    <name type="common">Parasitoid wasp</name>
    <dbReference type="NCBI Taxonomy" id="165561"/>
    <lineage>
        <taxon>Eukaryota</taxon>
        <taxon>Metazoa</taxon>
        <taxon>Ecdysozoa</taxon>
        <taxon>Arthropoda</taxon>
        <taxon>Hexapoda</taxon>
        <taxon>Insecta</taxon>
        <taxon>Pterygota</taxon>
        <taxon>Neoptera</taxon>
        <taxon>Endopterygota</taxon>
        <taxon>Hymenoptera</taxon>
        <taxon>Apocrita</taxon>
        <taxon>Ichneumonoidea</taxon>
        <taxon>Braconidae</taxon>
        <taxon>Euphorinae</taxon>
        <taxon>Microctonus</taxon>
    </lineage>
</organism>
<dbReference type="InterPro" id="IPR001681">
    <property type="entry name" value="Neurokn_rcpt"/>
</dbReference>
<dbReference type="SMART" id="SM01381">
    <property type="entry name" value="7TM_GPCR_Srsx"/>
    <property type="match status" value="1"/>
</dbReference>
<feature type="transmembrane region" description="Helical" evidence="11">
    <location>
        <begin position="189"/>
        <end position="210"/>
    </location>
</feature>
<dbReference type="AlphaFoldDB" id="A0AA39FGE1"/>
<feature type="transmembrane region" description="Helical" evidence="11">
    <location>
        <begin position="216"/>
        <end position="239"/>
    </location>
</feature>
<evidence type="ECO:0000256" key="3">
    <source>
        <dbReference type="ARBA" id="ARBA00022475"/>
    </source>
</evidence>
<evidence type="ECO:0000256" key="1">
    <source>
        <dbReference type="ARBA" id="ARBA00004651"/>
    </source>
</evidence>
<dbReference type="PANTHER" id="PTHR46925:SF2">
    <property type="entry name" value="G-PROTEIN COUPLED RECEPTOR TKR-1-RELATED"/>
    <property type="match status" value="1"/>
</dbReference>
<feature type="transmembrane region" description="Helical" evidence="11">
    <location>
        <begin position="150"/>
        <end position="168"/>
    </location>
</feature>
<name>A0AA39FGE1_MICHY</name>
<keyword evidence="6 10" id="KW-0297">G-protein coupled receptor</keyword>
<dbReference type="PRINTS" id="PR01012">
    <property type="entry name" value="NRPEPTIDEYR"/>
</dbReference>
<evidence type="ECO:0000259" key="12">
    <source>
        <dbReference type="PROSITE" id="PS50262"/>
    </source>
</evidence>
<dbReference type="InterPro" id="IPR000276">
    <property type="entry name" value="GPCR_Rhodpsn"/>
</dbReference>
<dbReference type="InterPro" id="IPR000611">
    <property type="entry name" value="NPY_rcpt"/>
</dbReference>
<dbReference type="Gene3D" id="1.20.1070.10">
    <property type="entry name" value="Rhodopsin 7-helix transmembrane proteins"/>
    <property type="match status" value="1"/>
</dbReference>
<comment type="caution">
    <text evidence="13">The sequence shown here is derived from an EMBL/GenBank/DDBJ whole genome shotgun (WGS) entry which is preliminary data.</text>
</comment>
<keyword evidence="9 10" id="KW-0807">Transducer</keyword>
<evidence type="ECO:0000256" key="5">
    <source>
        <dbReference type="ARBA" id="ARBA00022989"/>
    </source>
</evidence>
<dbReference type="InterPro" id="IPR017452">
    <property type="entry name" value="GPCR_Rhodpsn_7TM"/>
</dbReference>
<keyword evidence="14" id="KW-1185">Reference proteome</keyword>
<dbReference type="PRINTS" id="PR00237">
    <property type="entry name" value="GPCRRHODOPSN"/>
</dbReference>
<reference evidence="13" key="1">
    <citation type="journal article" date="2023" name="bioRxiv">
        <title>Scaffold-level genome assemblies of two parasitoid biocontrol wasps reveal the parthenogenesis mechanism and an associated novel virus.</title>
        <authorList>
            <person name="Inwood S."/>
            <person name="Skelly J."/>
            <person name="Guhlin J."/>
            <person name="Harrop T."/>
            <person name="Goldson S."/>
            <person name="Dearden P."/>
        </authorList>
    </citation>
    <scope>NUCLEOTIDE SEQUENCE</scope>
    <source>
        <strain evidence="13">Lincoln</strain>
        <tissue evidence="13">Whole body</tissue>
    </source>
</reference>
<dbReference type="CDD" id="cd15390">
    <property type="entry name" value="7tmA_TACR"/>
    <property type="match status" value="1"/>
</dbReference>
<keyword evidence="7 11" id="KW-0472">Membrane</keyword>
<dbReference type="SUPFAM" id="SSF81321">
    <property type="entry name" value="Family A G protein-coupled receptor-like"/>
    <property type="match status" value="1"/>
</dbReference>
<keyword evidence="8 10" id="KW-0675">Receptor</keyword>
<comment type="subcellular location">
    <subcellularLocation>
        <location evidence="1">Cell membrane</location>
        <topology evidence="1">Multi-pass membrane protein</topology>
    </subcellularLocation>
</comment>
<gene>
    <name evidence="13" type="ORF">PV327_002856</name>
</gene>
<reference evidence="13" key="2">
    <citation type="submission" date="2023-03" db="EMBL/GenBank/DDBJ databases">
        <authorList>
            <person name="Inwood S.N."/>
            <person name="Skelly J.G."/>
            <person name="Guhlin J."/>
            <person name="Harrop T.W.R."/>
            <person name="Goldson S.G."/>
            <person name="Dearden P.K."/>
        </authorList>
    </citation>
    <scope>NUCLEOTIDE SEQUENCE</scope>
    <source>
        <strain evidence="13">Lincoln</strain>
        <tissue evidence="13">Whole body</tissue>
    </source>
</reference>
<dbReference type="GO" id="GO:0004983">
    <property type="term" value="F:neuropeptide Y receptor activity"/>
    <property type="evidence" value="ECO:0007669"/>
    <property type="project" value="InterPro"/>
</dbReference>
<comment type="similarity">
    <text evidence="2 10">Belongs to the G-protein coupled receptor 1 family.</text>
</comment>
<feature type="transmembrane region" description="Helical" evidence="11">
    <location>
        <begin position="310"/>
        <end position="328"/>
    </location>
</feature>
<feature type="transmembrane region" description="Helical" evidence="11">
    <location>
        <begin position="73"/>
        <end position="98"/>
    </location>
</feature>
<evidence type="ECO:0000256" key="8">
    <source>
        <dbReference type="ARBA" id="ARBA00023170"/>
    </source>
</evidence>
<evidence type="ECO:0000256" key="9">
    <source>
        <dbReference type="ARBA" id="ARBA00023224"/>
    </source>
</evidence>
<evidence type="ECO:0000256" key="10">
    <source>
        <dbReference type="RuleBase" id="RU000688"/>
    </source>
</evidence>
<dbReference type="PANTHER" id="PTHR46925">
    <property type="entry name" value="G-PROTEIN COUPLED RECEPTOR TKR-1-RELATED"/>
    <property type="match status" value="1"/>
</dbReference>
<feature type="domain" description="G-protein coupled receptors family 1 profile" evidence="12">
    <location>
        <begin position="89"/>
        <end position="325"/>
    </location>
</feature>
<proteinExistence type="inferred from homology"/>
<keyword evidence="4 10" id="KW-0812">Transmembrane</keyword>
<keyword evidence="5 11" id="KW-1133">Transmembrane helix</keyword>
<dbReference type="GO" id="GO:0005886">
    <property type="term" value="C:plasma membrane"/>
    <property type="evidence" value="ECO:0007669"/>
    <property type="project" value="UniProtKB-SubCell"/>
</dbReference>
<dbReference type="GO" id="GO:0004995">
    <property type="term" value="F:tachykinin receptor activity"/>
    <property type="evidence" value="ECO:0007669"/>
    <property type="project" value="InterPro"/>
</dbReference>
<protein>
    <recommendedName>
        <fullName evidence="12">G-protein coupled receptors family 1 profile domain-containing protein</fullName>
    </recommendedName>
</protein>
<evidence type="ECO:0000313" key="13">
    <source>
        <dbReference type="EMBL" id="KAK0169110.1"/>
    </source>
</evidence>
<evidence type="ECO:0000256" key="2">
    <source>
        <dbReference type="ARBA" id="ARBA00010663"/>
    </source>
</evidence>
<dbReference type="Proteomes" id="UP001168972">
    <property type="component" value="Unassembled WGS sequence"/>
</dbReference>
<sequence length="416" mass="48512">MDPDKFDYLYNCSAIVLERDITFLIQLNHTDLLAILNQALVTSTERDVLWSNFTDCLFAGKQRPFDLEWWQKLSWSAVFAVILTVATGGNIIVMWIVLAHRRMRTVTNYLLVNLSIADLMMSLLNCIFNFIFMLNSNWPFGGFYCTVNNFVANVTVASSTFTLVVISFDRYMAIMRPLRHHMSRRRTTVALILIWVASTVLAIPCLLYSTTKERNYNLVFLWLTYLIPMTVMAVCYTLMGRELWGSKSIGEHTQHQKDSMKSKRKVVRMFIIVVTIFAVCWLPYQAFIIILHHHQSIVGSSYVQHVYLSFYWLAMSNAMVNPIIYYWMNNRFRVYFQQIICRCCCLMGRENRTSCQIQETTGFHRTNTARSHSTRIKSMSIRWPHSTAESHVQAIRMRTRSICDKMHTTPNEVAII</sequence>
<evidence type="ECO:0000256" key="11">
    <source>
        <dbReference type="SAM" id="Phobius"/>
    </source>
</evidence>
<keyword evidence="3" id="KW-1003">Cell membrane</keyword>
<evidence type="ECO:0000256" key="6">
    <source>
        <dbReference type="ARBA" id="ARBA00023040"/>
    </source>
</evidence>
<feature type="transmembrane region" description="Helical" evidence="11">
    <location>
        <begin position="110"/>
        <end position="130"/>
    </location>
</feature>
<dbReference type="Pfam" id="PF00001">
    <property type="entry name" value="7tm_1"/>
    <property type="match status" value="1"/>
</dbReference>
<evidence type="ECO:0000313" key="14">
    <source>
        <dbReference type="Proteomes" id="UP001168972"/>
    </source>
</evidence>
<accession>A0AA39FGE1</accession>
<dbReference type="PROSITE" id="PS50262">
    <property type="entry name" value="G_PROTEIN_RECEP_F1_2"/>
    <property type="match status" value="1"/>
</dbReference>
<dbReference type="EMBL" id="JAQQBR010001831">
    <property type="protein sequence ID" value="KAK0169110.1"/>
    <property type="molecule type" value="Genomic_DNA"/>
</dbReference>